<evidence type="ECO:0000313" key="2">
    <source>
        <dbReference type="Proteomes" id="UP000797356"/>
    </source>
</evidence>
<reference evidence="1" key="1">
    <citation type="journal article" date="2017" name="Gigascience">
        <title>The genome draft of coconut (Cocos nucifera).</title>
        <authorList>
            <person name="Xiao Y."/>
            <person name="Xu P."/>
            <person name="Fan H."/>
            <person name="Baudouin L."/>
            <person name="Xia W."/>
            <person name="Bocs S."/>
            <person name="Xu J."/>
            <person name="Li Q."/>
            <person name="Guo A."/>
            <person name="Zhou L."/>
            <person name="Li J."/>
            <person name="Wu Y."/>
            <person name="Ma Z."/>
            <person name="Armero A."/>
            <person name="Issali A.E."/>
            <person name="Liu N."/>
            <person name="Peng M."/>
            <person name="Yang Y."/>
        </authorList>
    </citation>
    <scope>NUCLEOTIDE SEQUENCE</scope>
    <source>
        <tissue evidence="1">Spear leaf of Hainan Tall coconut</tissue>
    </source>
</reference>
<gene>
    <name evidence="1" type="ORF">COCNU_04G013420</name>
</gene>
<name>A0A8K0N0X8_COCNU</name>
<dbReference type="Proteomes" id="UP000797356">
    <property type="component" value="Chromosome 4"/>
</dbReference>
<proteinExistence type="predicted"/>
<sequence length="110" mass="12518">MQGVGFKGVVHTEERWRLAGSIVTSSDNICFGTCGGHGLWGAQPHPWAVILSPLSVGRYMVPKREAGSVAAEEMQRDLDWTRKGTREKRLSFLIFNGCHRFKWDRNNWPF</sequence>
<dbReference type="AlphaFoldDB" id="A0A8K0N0X8"/>
<comment type="caution">
    <text evidence="1">The sequence shown here is derived from an EMBL/GenBank/DDBJ whole genome shotgun (WGS) entry which is preliminary data.</text>
</comment>
<evidence type="ECO:0000313" key="1">
    <source>
        <dbReference type="EMBL" id="KAG1339036.1"/>
    </source>
</evidence>
<dbReference type="EMBL" id="CM017875">
    <property type="protein sequence ID" value="KAG1339036.1"/>
    <property type="molecule type" value="Genomic_DNA"/>
</dbReference>
<organism evidence="1 2">
    <name type="scientific">Cocos nucifera</name>
    <name type="common">Coconut palm</name>
    <dbReference type="NCBI Taxonomy" id="13894"/>
    <lineage>
        <taxon>Eukaryota</taxon>
        <taxon>Viridiplantae</taxon>
        <taxon>Streptophyta</taxon>
        <taxon>Embryophyta</taxon>
        <taxon>Tracheophyta</taxon>
        <taxon>Spermatophyta</taxon>
        <taxon>Magnoliopsida</taxon>
        <taxon>Liliopsida</taxon>
        <taxon>Arecaceae</taxon>
        <taxon>Arecoideae</taxon>
        <taxon>Cocoseae</taxon>
        <taxon>Attaleinae</taxon>
        <taxon>Cocos</taxon>
    </lineage>
</organism>
<keyword evidence="2" id="KW-1185">Reference proteome</keyword>
<reference evidence="1" key="2">
    <citation type="submission" date="2019-07" db="EMBL/GenBank/DDBJ databases">
        <authorList>
            <person name="Yang Y."/>
            <person name="Bocs S."/>
            <person name="Baudouin L."/>
        </authorList>
    </citation>
    <scope>NUCLEOTIDE SEQUENCE</scope>
    <source>
        <tissue evidence="1">Spear leaf of Hainan Tall coconut</tissue>
    </source>
</reference>
<protein>
    <submittedName>
        <fullName evidence="1">Uncharacterized protein</fullName>
    </submittedName>
</protein>
<accession>A0A8K0N0X8</accession>